<evidence type="ECO:0000256" key="1">
    <source>
        <dbReference type="SAM" id="MobiDB-lite"/>
    </source>
</evidence>
<evidence type="ECO:0000313" key="3">
    <source>
        <dbReference type="Proteomes" id="UP000282613"/>
    </source>
</evidence>
<reference evidence="2 3" key="2">
    <citation type="submission" date="2018-11" db="EMBL/GenBank/DDBJ databases">
        <authorList>
            <consortium name="Pathogen Informatics"/>
        </authorList>
    </citation>
    <scope>NUCLEOTIDE SEQUENCE [LARGE SCALE GENOMIC DNA]</scope>
</reference>
<dbReference type="EMBL" id="UYRS01000451">
    <property type="protein sequence ID" value="VDK23287.1"/>
    <property type="molecule type" value="Genomic_DNA"/>
</dbReference>
<proteinExistence type="predicted"/>
<protein>
    <submittedName>
        <fullName evidence="4">Pkinase_fungal domain-containing protein</fullName>
    </submittedName>
</protein>
<feature type="compositionally biased region" description="Polar residues" evidence="1">
    <location>
        <begin position="144"/>
        <end position="153"/>
    </location>
</feature>
<dbReference type="AlphaFoldDB" id="A0A0R3VVY7"/>
<sequence length="212" mass="23389">MQHTVGHSTDEDFPLLPQALTSTNAVTDNAAGGRWGPRIGPFSPSGTITTLSSMIASIQLPNITSEEIMQAPFPDGLPTRESSRRGFIRQSRGNRPNHMIDDQYGMSSLVICANIYSSLSEFGPKFKMAPIDTDHWPPPRELQESFSGSSGNPFESEPQDTEHAVPPNDLVRRLVHRILLDAPLESLGNPALFWIFYNFCGKKAQIIVAKEL</sequence>
<dbReference type="InterPro" id="IPR038635">
    <property type="entry name" value="CCR4-NOT_su2/3/5_C_sf"/>
</dbReference>
<gene>
    <name evidence="2" type="ORF">TASK_LOCUS1577</name>
</gene>
<reference evidence="4" key="1">
    <citation type="submission" date="2017-02" db="UniProtKB">
        <authorList>
            <consortium name="WormBaseParasite"/>
        </authorList>
    </citation>
    <scope>IDENTIFICATION</scope>
</reference>
<feature type="region of interest" description="Disordered" evidence="1">
    <location>
        <begin position="74"/>
        <end position="99"/>
    </location>
</feature>
<dbReference type="WBParaSite" id="TASK_0000157601-mRNA-1">
    <property type="protein sequence ID" value="TASK_0000157601-mRNA-1"/>
    <property type="gene ID" value="TASK_0000157601"/>
</dbReference>
<accession>A0A0R3VVY7</accession>
<dbReference type="Gene3D" id="2.30.30.1020">
    <property type="entry name" value="CCR4-NOT complex subunit 2/3/5, C-terminal domain"/>
    <property type="match status" value="1"/>
</dbReference>
<dbReference type="Proteomes" id="UP000282613">
    <property type="component" value="Unassembled WGS sequence"/>
</dbReference>
<evidence type="ECO:0000313" key="2">
    <source>
        <dbReference type="EMBL" id="VDK23287.1"/>
    </source>
</evidence>
<feature type="region of interest" description="Disordered" evidence="1">
    <location>
        <begin position="133"/>
        <end position="167"/>
    </location>
</feature>
<keyword evidence="3" id="KW-1185">Reference proteome</keyword>
<name>A0A0R3VVY7_TAEAS</name>
<evidence type="ECO:0000313" key="4">
    <source>
        <dbReference type="WBParaSite" id="TASK_0000157601-mRNA-1"/>
    </source>
</evidence>
<organism evidence="4">
    <name type="scientific">Taenia asiatica</name>
    <name type="common">Asian tapeworm</name>
    <dbReference type="NCBI Taxonomy" id="60517"/>
    <lineage>
        <taxon>Eukaryota</taxon>
        <taxon>Metazoa</taxon>
        <taxon>Spiralia</taxon>
        <taxon>Lophotrochozoa</taxon>
        <taxon>Platyhelminthes</taxon>
        <taxon>Cestoda</taxon>
        <taxon>Eucestoda</taxon>
        <taxon>Cyclophyllidea</taxon>
        <taxon>Taeniidae</taxon>
        <taxon>Taenia</taxon>
    </lineage>
</organism>
<dbReference type="STRING" id="60517.A0A0R3VVY7"/>
<feature type="compositionally biased region" description="Basic and acidic residues" evidence="1">
    <location>
        <begin position="133"/>
        <end position="143"/>
    </location>
</feature>